<sequence length="291" mass="33631">MITHSEVKAYLNRLGISEIKAPTKEYLFELHEAHVARIPWQTLDIFAGKPTPMDIQYSVQLLIHQRSGYCFHLNGAFTALLRALGYAVSWHKAGVQPLGQEPRINGFHLGLTVSLMNEELGEEEPWLVDVGLGDMPWEPIPLKFGKYAQGPFTYVLEPSGITDQGWRLIHDPQYSYVGVDYAPEVVNSLELFKTNHEFYSRSPESPWMDLLVVRQRHDVGMNELKGCIWRKWNGSMLDTVEVSSKSEWFEILADVFYEPLVNYSTLERDQIWAKVCKHHQNWLRLVEDQRS</sequence>
<keyword evidence="2" id="KW-0808">Transferase</keyword>
<dbReference type="KEGG" id="plw:D5F53_12245"/>
<keyword evidence="3" id="KW-1185">Reference proteome</keyword>
<dbReference type="InterPro" id="IPR038765">
    <property type="entry name" value="Papain-like_cys_pep_sf"/>
</dbReference>
<evidence type="ECO:0000256" key="1">
    <source>
        <dbReference type="ARBA" id="ARBA00006547"/>
    </source>
</evidence>
<dbReference type="Gene3D" id="2.40.128.150">
    <property type="entry name" value="Cysteine proteinases"/>
    <property type="match status" value="1"/>
</dbReference>
<dbReference type="Gene3D" id="3.30.2140.10">
    <property type="entry name" value="Arylamine N-acetyltransferase"/>
    <property type="match status" value="1"/>
</dbReference>
<protein>
    <submittedName>
        <fullName evidence="2">Arylamine N-acetyltransferase</fullName>
    </submittedName>
</protein>
<dbReference type="InterPro" id="IPR001447">
    <property type="entry name" value="Arylamine_N-AcTrfase"/>
</dbReference>
<comment type="similarity">
    <text evidence="1">Belongs to the arylamine N-acetyltransferase family.</text>
</comment>
<dbReference type="Proteomes" id="UP000266552">
    <property type="component" value="Chromosome"/>
</dbReference>
<organism evidence="2 3">
    <name type="scientific">Paenibacillus lautus</name>
    <name type="common">Bacillus lautus</name>
    <dbReference type="NCBI Taxonomy" id="1401"/>
    <lineage>
        <taxon>Bacteria</taxon>
        <taxon>Bacillati</taxon>
        <taxon>Bacillota</taxon>
        <taxon>Bacilli</taxon>
        <taxon>Bacillales</taxon>
        <taxon>Paenibacillaceae</taxon>
        <taxon>Paenibacillus</taxon>
    </lineage>
</organism>
<evidence type="ECO:0000313" key="3">
    <source>
        <dbReference type="Proteomes" id="UP000266552"/>
    </source>
</evidence>
<dbReference type="RefSeq" id="WP_119847927.1">
    <property type="nucleotide sequence ID" value="NZ_CP032412.1"/>
</dbReference>
<dbReference type="AlphaFoldDB" id="A0A385TK53"/>
<name>A0A385TK53_PAELA</name>
<evidence type="ECO:0000313" key="2">
    <source>
        <dbReference type="EMBL" id="AYB44016.1"/>
    </source>
</evidence>
<proteinExistence type="inferred from homology"/>
<reference evidence="2 3" key="1">
    <citation type="submission" date="2018-09" db="EMBL/GenBank/DDBJ databases">
        <title>Genome Sequence of Paenibacillus lautus Strain E7593-69, Azo Dye-Degrading Bacteria, Isolated from Commercial Tattoo Inks.</title>
        <authorList>
            <person name="Nho S.W."/>
            <person name="Kim S.-J."/>
            <person name="Kweon O."/>
            <person name="Cerniglia C.E."/>
        </authorList>
    </citation>
    <scope>NUCLEOTIDE SEQUENCE [LARGE SCALE GENOMIC DNA]</scope>
    <source>
        <strain evidence="2 3">E7593-69</strain>
    </source>
</reference>
<dbReference type="GO" id="GO:0016407">
    <property type="term" value="F:acetyltransferase activity"/>
    <property type="evidence" value="ECO:0007669"/>
    <property type="project" value="InterPro"/>
</dbReference>
<dbReference type="Pfam" id="PF00797">
    <property type="entry name" value="Acetyltransf_2"/>
    <property type="match status" value="1"/>
</dbReference>
<gene>
    <name evidence="2" type="ORF">D5F53_12245</name>
</gene>
<dbReference type="SUPFAM" id="SSF54001">
    <property type="entry name" value="Cysteine proteinases"/>
    <property type="match status" value="1"/>
</dbReference>
<dbReference type="EMBL" id="CP032412">
    <property type="protein sequence ID" value="AYB44016.1"/>
    <property type="molecule type" value="Genomic_DNA"/>
</dbReference>
<accession>A0A385TK53</accession>
<dbReference type="PANTHER" id="PTHR11786">
    <property type="entry name" value="N-HYDROXYARYLAMINE O-ACETYLTRANSFERASE"/>
    <property type="match status" value="1"/>
</dbReference>
<dbReference type="PANTHER" id="PTHR11786:SF0">
    <property type="entry name" value="ARYLAMINE N-ACETYLTRANSFERASE 4-RELATED"/>
    <property type="match status" value="1"/>
</dbReference>